<feature type="region of interest" description="Disordered" evidence="1">
    <location>
        <begin position="72"/>
        <end position="95"/>
    </location>
</feature>
<dbReference type="EMBL" id="CP026652">
    <property type="protein sequence ID" value="AVH57796.1"/>
    <property type="molecule type" value="Genomic_DNA"/>
</dbReference>
<feature type="region of interest" description="Disordered" evidence="1">
    <location>
        <begin position="162"/>
        <end position="182"/>
    </location>
</feature>
<accession>A0ABM6SSZ2</accession>
<keyword evidence="3" id="KW-1185">Reference proteome</keyword>
<feature type="compositionally biased region" description="Basic and acidic residues" evidence="1">
    <location>
        <begin position="173"/>
        <end position="182"/>
    </location>
</feature>
<proteinExistence type="predicted"/>
<reference evidence="2 3" key="1">
    <citation type="submission" date="2018-02" db="EMBL/GenBank/DDBJ databases">
        <title>Complete genome sequence of Streptomyces dengpaensis, the producer of angucyclines.</title>
        <authorList>
            <person name="Yumei L."/>
        </authorList>
    </citation>
    <scope>NUCLEOTIDE SEQUENCE [LARGE SCALE GENOMIC DNA]</scope>
    <source>
        <strain evidence="2 3">XZHG99</strain>
    </source>
</reference>
<gene>
    <name evidence="2" type="ORF">C4B68_20740</name>
</gene>
<evidence type="ECO:0000256" key="1">
    <source>
        <dbReference type="SAM" id="MobiDB-lite"/>
    </source>
</evidence>
<feature type="region of interest" description="Disordered" evidence="1">
    <location>
        <begin position="1"/>
        <end position="21"/>
    </location>
</feature>
<evidence type="ECO:0000313" key="3">
    <source>
        <dbReference type="Proteomes" id="UP000238413"/>
    </source>
</evidence>
<feature type="compositionally biased region" description="Polar residues" evidence="1">
    <location>
        <begin position="1"/>
        <end position="14"/>
    </location>
</feature>
<protein>
    <submittedName>
        <fullName evidence="2">Uncharacterized protein</fullName>
    </submittedName>
</protein>
<sequence>MSSTVPSCTKQPTPDNLDESSDLTVAVRVAQQLLATFGSSKSDGFSYPEAYGALRESLRLVLRSLGAEPVDEKGSGLVRTPGSDQRCPAAHPDDPTPCGGPVAVTVLDADNAGANGCEHHGARLLASLDGGRVYALPDAPEGAAIRTFKAADTTRPFCWYDGPRVDPSQLSRAENRHGGEGK</sequence>
<organism evidence="2 3">
    <name type="scientific">Streptomyces dengpaensis</name>
    <dbReference type="NCBI Taxonomy" id="2049881"/>
    <lineage>
        <taxon>Bacteria</taxon>
        <taxon>Bacillati</taxon>
        <taxon>Actinomycetota</taxon>
        <taxon>Actinomycetes</taxon>
        <taxon>Kitasatosporales</taxon>
        <taxon>Streptomycetaceae</taxon>
        <taxon>Streptomyces</taxon>
    </lineage>
</organism>
<dbReference type="Proteomes" id="UP000238413">
    <property type="component" value="Chromosome"/>
</dbReference>
<evidence type="ECO:0000313" key="2">
    <source>
        <dbReference type="EMBL" id="AVH57796.1"/>
    </source>
</evidence>
<dbReference type="RefSeq" id="WP_099506752.1">
    <property type="nucleotide sequence ID" value="NZ_CP026652.1"/>
</dbReference>
<name>A0ABM6SSZ2_9ACTN</name>